<organism evidence="3 4">
    <name type="scientific">Tianweitania aestuarii</name>
    <dbReference type="NCBI Taxonomy" id="2814886"/>
    <lineage>
        <taxon>Bacteria</taxon>
        <taxon>Pseudomonadati</taxon>
        <taxon>Pseudomonadota</taxon>
        <taxon>Alphaproteobacteria</taxon>
        <taxon>Hyphomicrobiales</taxon>
        <taxon>Phyllobacteriaceae</taxon>
        <taxon>Tianweitania</taxon>
    </lineage>
</organism>
<dbReference type="InterPro" id="IPR036390">
    <property type="entry name" value="WH_DNA-bd_sf"/>
</dbReference>
<name>A0ABS5RYL2_9HYPH</name>
<dbReference type="Pfam" id="PF13463">
    <property type="entry name" value="HTH_27"/>
    <property type="match status" value="1"/>
</dbReference>
<dbReference type="PIRSF" id="PIRSF036158">
    <property type="entry name" value="UCP036158_MarR"/>
    <property type="match status" value="1"/>
</dbReference>
<dbReference type="EMBL" id="JAFMNX010000004">
    <property type="protein sequence ID" value="MBS9722139.1"/>
    <property type="molecule type" value="Genomic_DNA"/>
</dbReference>
<sequence>MVASTGTRRLRLKAGDNPVEGADTMRESRSSGRSLGPIVSSQHLAAGTHPGLSEMEYGVILISHAFSRWMVRCMTAAGQPGLSPIEILILHSVRHRSRPKTLADVCLALDIGDTHVANYAIRKLEKAGLIHTGRAGKEKTVRISDTGLALCDRYAEIRNELLVRGMSDAGPSQEEMSRIASVLRFLSGSYDQASRAAATV</sequence>
<dbReference type="GO" id="GO:0003677">
    <property type="term" value="F:DNA binding"/>
    <property type="evidence" value="ECO:0007669"/>
    <property type="project" value="UniProtKB-KW"/>
</dbReference>
<dbReference type="Gene3D" id="1.10.10.10">
    <property type="entry name" value="Winged helix-like DNA-binding domain superfamily/Winged helix DNA-binding domain"/>
    <property type="match status" value="1"/>
</dbReference>
<evidence type="ECO:0000313" key="4">
    <source>
        <dbReference type="Proteomes" id="UP001297272"/>
    </source>
</evidence>
<evidence type="ECO:0000259" key="2">
    <source>
        <dbReference type="Pfam" id="PF13463"/>
    </source>
</evidence>
<protein>
    <submittedName>
        <fullName evidence="3">Winged helix DNA-binding protein</fullName>
    </submittedName>
</protein>
<proteinExistence type="predicted"/>
<feature type="domain" description="HTH marR-type" evidence="2">
    <location>
        <begin position="82"/>
        <end position="147"/>
    </location>
</feature>
<reference evidence="3 4" key="1">
    <citation type="submission" date="2021-03" db="EMBL/GenBank/DDBJ databases">
        <title>Tianweitania aestuarii sp. nov., isolated from a tidal flat.</title>
        <authorList>
            <person name="Park S."/>
            <person name="Yoon J.-H."/>
        </authorList>
    </citation>
    <scope>NUCLEOTIDE SEQUENCE [LARGE SCALE GENOMIC DNA]</scope>
    <source>
        <strain evidence="3 4">BSSL-BM11</strain>
    </source>
</reference>
<dbReference type="InterPro" id="IPR000835">
    <property type="entry name" value="HTH_MarR-typ"/>
</dbReference>
<comment type="caution">
    <text evidence="3">The sequence shown here is derived from an EMBL/GenBank/DDBJ whole genome shotgun (WGS) entry which is preliminary data.</text>
</comment>
<evidence type="ECO:0000256" key="1">
    <source>
        <dbReference type="SAM" id="MobiDB-lite"/>
    </source>
</evidence>
<keyword evidence="4" id="KW-1185">Reference proteome</keyword>
<dbReference type="InterPro" id="IPR014601">
    <property type="entry name" value="Trans_reg_MarR_HTH"/>
</dbReference>
<gene>
    <name evidence="3" type="ORF">JYU29_15705</name>
</gene>
<feature type="region of interest" description="Disordered" evidence="1">
    <location>
        <begin position="1"/>
        <end position="38"/>
    </location>
</feature>
<dbReference type="InterPro" id="IPR036388">
    <property type="entry name" value="WH-like_DNA-bd_sf"/>
</dbReference>
<evidence type="ECO:0000313" key="3">
    <source>
        <dbReference type="EMBL" id="MBS9722139.1"/>
    </source>
</evidence>
<dbReference type="Proteomes" id="UP001297272">
    <property type="component" value="Unassembled WGS sequence"/>
</dbReference>
<accession>A0ABS5RYL2</accession>
<dbReference type="SUPFAM" id="SSF46785">
    <property type="entry name" value="Winged helix' DNA-binding domain"/>
    <property type="match status" value="1"/>
</dbReference>
<keyword evidence="3" id="KW-0238">DNA-binding</keyword>